<dbReference type="RefSeq" id="WP_013181310.1">
    <property type="nucleotide sequence ID" value="NC_014225.1"/>
</dbReference>
<dbReference type="CDD" id="cd02440">
    <property type="entry name" value="AdoMet_MTases"/>
    <property type="match status" value="1"/>
</dbReference>
<dbReference type="NCBIfam" id="NF001453">
    <property type="entry name" value="PRK00312.1"/>
    <property type="match status" value="1"/>
</dbReference>
<dbReference type="PROSITE" id="PS01279">
    <property type="entry name" value="PCMT"/>
    <property type="match status" value="1"/>
</dbReference>
<dbReference type="EMBL" id="CP001928">
    <property type="protein sequence ID" value="ADI37582.1"/>
    <property type="molecule type" value="Genomic_DNA"/>
</dbReference>
<protein>
    <recommendedName>
        <fullName evidence="7">Protein-L-isoaspartate O-methyltransferase</fullName>
        <ecNumber evidence="7">2.1.1.77</ecNumber>
    </recommendedName>
    <alternativeName>
        <fullName evidence="7">L-isoaspartyl protein carboxyl methyltransferase</fullName>
    </alternativeName>
    <alternativeName>
        <fullName evidence="7">Protein L-isoaspartyl methyltransferase</fullName>
    </alternativeName>
    <alternativeName>
        <fullName evidence="7">Protein-beta-aspartate methyltransferase</fullName>
        <shortName evidence="7">PIMT</shortName>
    </alternativeName>
</protein>
<dbReference type="InterPro" id="IPR000682">
    <property type="entry name" value="PCMT"/>
</dbReference>
<evidence type="ECO:0000256" key="2">
    <source>
        <dbReference type="ARBA" id="ARBA00005369"/>
    </source>
</evidence>
<reference evidence="8 9" key="1">
    <citation type="journal article" date="2010" name="PLoS ONE">
        <title>The Waddlia genome: a window into chlamydial biology.</title>
        <authorList>
            <person name="Bertelli C."/>
            <person name="Collyn F."/>
            <person name="Croxatto A."/>
            <person name="Ruckert C."/>
            <person name="Polkinghorne A."/>
            <person name="Kebbi-Beghdadi C."/>
            <person name="Goesmann A."/>
            <person name="Vaughan L."/>
            <person name="Greub G."/>
        </authorList>
    </citation>
    <scope>NUCLEOTIDE SEQUENCE [LARGE SCALE GENOMIC DNA]</scope>
    <source>
        <strain evidence="9">ATCC VR-1470 / WSU 86-1044</strain>
    </source>
</reference>
<dbReference type="GO" id="GO:0030091">
    <property type="term" value="P:protein repair"/>
    <property type="evidence" value="ECO:0007669"/>
    <property type="project" value="UniProtKB-UniRule"/>
</dbReference>
<dbReference type="Pfam" id="PF01135">
    <property type="entry name" value="PCMT"/>
    <property type="match status" value="1"/>
</dbReference>
<comment type="function">
    <text evidence="7">Catalyzes the methyl esterification of L-isoaspartyl residues in peptides and proteins that result from spontaneous decomposition of normal L-aspartyl and L-asparaginyl residues. It plays a role in the repair and/or degradation of damaged proteins.</text>
</comment>
<comment type="catalytic activity">
    <reaction evidence="7">
        <text>[protein]-L-isoaspartate + S-adenosyl-L-methionine = [protein]-L-isoaspartate alpha-methyl ester + S-adenosyl-L-homocysteine</text>
        <dbReference type="Rhea" id="RHEA:12705"/>
        <dbReference type="Rhea" id="RHEA-COMP:12143"/>
        <dbReference type="Rhea" id="RHEA-COMP:12144"/>
        <dbReference type="ChEBI" id="CHEBI:57856"/>
        <dbReference type="ChEBI" id="CHEBI:59789"/>
        <dbReference type="ChEBI" id="CHEBI:90596"/>
        <dbReference type="ChEBI" id="CHEBI:90598"/>
        <dbReference type="EC" id="2.1.1.77"/>
    </reaction>
</comment>
<dbReference type="InterPro" id="IPR029063">
    <property type="entry name" value="SAM-dependent_MTases_sf"/>
</dbReference>
<dbReference type="PANTHER" id="PTHR11579">
    <property type="entry name" value="PROTEIN-L-ISOASPARTATE O-METHYLTRANSFERASE"/>
    <property type="match status" value="1"/>
</dbReference>
<evidence type="ECO:0000256" key="3">
    <source>
        <dbReference type="ARBA" id="ARBA00022490"/>
    </source>
</evidence>
<accession>D6YTX1</accession>
<keyword evidence="5 7" id="KW-0808">Transferase</keyword>
<dbReference type="SUPFAM" id="SSF53335">
    <property type="entry name" value="S-adenosyl-L-methionine-dependent methyltransferases"/>
    <property type="match status" value="1"/>
</dbReference>
<dbReference type="EC" id="2.1.1.77" evidence="7"/>
<dbReference type="GO" id="GO:0004719">
    <property type="term" value="F:protein-L-isoaspartate (D-aspartate) O-methyltransferase activity"/>
    <property type="evidence" value="ECO:0007669"/>
    <property type="project" value="UniProtKB-UniRule"/>
</dbReference>
<keyword evidence="3 7" id="KW-0963">Cytoplasm</keyword>
<evidence type="ECO:0000256" key="4">
    <source>
        <dbReference type="ARBA" id="ARBA00022603"/>
    </source>
</evidence>
<sequence>MLFPLRSRKIKKSDFLIQRQKMVKRQLLPRAIHDSATLDSMSKVPRHLFVPSESVSYAYEDSPLQIGCGQTISQPYIVALMAQSALLNSNAVVLEIGTGSGYGAAVLSHLCSSVYTIERVPELAKESRLRLQTLGYENVYVKLDDGTLGWPEHAPYDAILVTASSPTFPQALIEQLKEGGRLIVPVGSRNAQNLIRLTKTGQEAFRKENLGSVRFVPLIGEQGWPLDEKGS</sequence>
<feature type="active site" evidence="7">
    <location>
        <position position="73"/>
    </location>
</feature>
<evidence type="ECO:0000256" key="5">
    <source>
        <dbReference type="ARBA" id="ARBA00022679"/>
    </source>
</evidence>
<dbReference type="AlphaFoldDB" id="D6YTX1"/>
<evidence type="ECO:0000313" key="8">
    <source>
        <dbReference type="EMBL" id="ADI37582.1"/>
    </source>
</evidence>
<comment type="subcellular location">
    <subcellularLocation>
        <location evidence="1 7">Cytoplasm</location>
    </subcellularLocation>
</comment>
<dbReference type="GO" id="GO:0005737">
    <property type="term" value="C:cytoplasm"/>
    <property type="evidence" value="ECO:0007669"/>
    <property type="project" value="UniProtKB-SubCell"/>
</dbReference>
<keyword evidence="6 7" id="KW-0949">S-adenosyl-L-methionine</keyword>
<dbReference type="GO" id="GO:0032259">
    <property type="term" value="P:methylation"/>
    <property type="evidence" value="ECO:0007669"/>
    <property type="project" value="UniProtKB-KW"/>
</dbReference>
<gene>
    <name evidence="7 8" type="primary">pcm</name>
    <name evidence="8" type="ordered locus">wcw_0207</name>
</gene>
<dbReference type="NCBIfam" id="TIGR00080">
    <property type="entry name" value="pimt"/>
    <property type="match status" value="1"/>
</dbReference>
<keyword evidence="4 7" id="KW-0489">Methyltransferase</keyword>
<dbReference type="PANTHER" id="PTHR11579:SF0">
    <property type="entry name" value="PROTEIN-L-ISOASPARTATE(D-ASPARTATE) O-METHYLTRANSFERASE"/>
    <property type="match status" value="1"/>
</dbReference>
<dbReference type="FunFam" id="3.40.50.150:FF:000010">
    <property type="entry name" value="Protein-L-isoaspartate O-methyltransferase"/>
    <property type="match status" value="1"/>
</dbReference>
<dbReference type="OrthoDB" id="9772751at2"/>
<proteinExistence type="inferred from homology"/>
<name>D6YTX1_WADCW</name>
<organism evidence="8 9">
    <name type="scientific">Waddlia chondrophila (strain ATCC VR-1470 / WSU 86-1044)</name>
    <dbReference type="NCBI Taxonomy" id="716544"/>
    <lineage>
        <taxon>Bacteria</taxon>
        <taxon>Pseudomonadati</taxon>
        <taxon>Chlamydiota</taxon>
        <taxon>Chlamydiia</taxon>
        <taxon>Parachlamydiales</taxon>
        <taxon>Waddliaceae</taxon>
        <taxon>Waddlia</taxon>
    </lineage>
</organism>
<dbReference type="STRING" id="716544.wcw_0207"/>
<dbReference type="HAMAP" id="MF_00090">
    <property type="entry name" value="PIMT"/>
    <property type="match status" value="1"/>
</dbReference>
<dbReference type="eggNOG" id="COG2518">
    <property type="taxonomic scope" value="Bacteria"/>
</dbReference>
<evidence type="ECO:0000256" key="7">
    <source>
        <dbReference type="HAMAP-Rule" id="MF_00090"/>
    </source>
</evidence>
<keyword evidence="9" id="KW-1185">Reference proteome</keyword>
<dbReference type="KEGG" id="wch:wcw_0207"/>
<evidence type="ECO:0000313" key="9">
    <source>
        <dbReference type="Proteomes" id="UP000001505"/>
    </source>
</evidence>
<dbReference type="Gene3D" id="3.40.50.150">
    <property type="entry name" value="Vaccinia Virus protein VP39"/>
    <property type="match status" value="1"/>
</dbReference>
<dbReference type="Proteomes" id="UP000001505">
    <property type="component" value="Chromosome"/>
</dbReference>
<evidence type="ECO:0000256" key="6">
    <source>
        <dbReference type="ARBA" id="ARBA00022691"/>
    </source>
</evidence>
<comment type="similarity">
    <text evidence="2 7">Belongs to the methyltransferase superfamily. L-isoaspartyl/D-aspartyl protein methyltransferase family.</text>
</comment>
<evidence type="ECO:0000256" key="1">
    <source>
        <dbReference type="ARBA" id="ARBA00004496"/>
    </source>
</evidence>
<dbReference type="HOGENOM" id="CLU_055432_2_0_0"/>